<dbReference type="InterPro" id="IPR000953">
    <property type="entry name" value="Chromo/chromo_shadow_dom"/>
</dbReference>
<dbReference type="AlphaFoldDB" id="A0AAV9MVN7"/>
<sequence>MTRRAVTSISKVGSNLDICVDSNLPQAGPDGNLPTNEELDNDVEMVAGEVARGRTTDDDAHEDSEDDGQDSEGEFGVEAILGHRFVRGTVYYETKWQGCPDKENTEELESSLMLYAPKIIQAYHTSIGGFGENTLEKKS</sequence>
<dbReference type="Pfam" id="PF00385">
    <property type="entry name" value="Chromo"/>
    <property type="match status" value="1"/>
</dbReference>
<keyword evidence="3" id="KW-0539">Nucleus</keyword>
<feature type="region of interest" description="Disordered" evidence="4">
    <location>
        <begin position="48"/>
        <end position="73"/>
    </location>
</feature>
<evidence type="ECO:0000313" key="7">
    <source>
        <dbReference type="Proteomes" id="UP001358417"/>
    </source>
</evidence>
<evidence type="ECO:0000313" key="6">
    <source>
        <dbReference type="EMBL" id="KAK5045589.1"/>
    </source>
</evidence>
<dbReference type="GO" id="GO:0005634">
    <property type="term" value="C:nucleus"/>
    <property type="evidence" value="ECO:0007669"/>
    <property type="project" value="UniProtKB-SubCell"/>
</dbReference>
<dbReference type="InterPro" id="IPR023780">
    <property type="entry name" value="Chromo_domain"/>
</dbReference>
<gene>
    <name evidence="6" type="ORF">LTR84_009207</name>
</gene>
<dbReference type="EMBL" id="JAVRRD010000036">
    <property type="protein sequence ID" value="KAK5045589.1"/>
    <property type="molecule type" value="Genomic_DNA"/>
</dbReference>
<feature type="domain" description="Chromo" evidence="5">
    <location>
        <begin position="75"/>
        <end position="124"/>
    </location>
</feature>
<comment type="subcellular location">
    <subcellularLocation>
        <location evidence="1">Nucleus</location>
    </subcellularLocation>
</comment>
<proteinExistence type="predicted"/>
<dbReference type="InterPro" id="IPR016197">
    <property type="entry name" value="Chromo-like_dom_sf"/>
</dbReference>
<comment type="caution">
    <text evidence="6">The sequence shown here is derived from an EMBL/GenBank/DDBJ whole genome shotgun (WGS) entry which is preliminary data.</text>
</comment>
<dbReference type="CDD" id="cd00024">
    <property type="entry name" value="CD_CSD"/>
    <property type="match status" value="1"/>
</dbReference>
<evidence type="ECO:0000259" key="5">
    <source>
        <dbReference type="PROSITE" id="PS50013"/>
    </source>
</evidence>
<evidence type="ECO:0000256" key="3">
    <source>
        <dbReference type="ARBA" id="ARBA00023242"/>
    </source>
</evidence>
<dbReference type="GeneID" id="89977368"/>
<keyword evidence="7" id="KW-1185">Reference proteome</keyword>
<evidence type="ECO:0000256" key="4">
    <source>
        <dbReference type="SAM" id="MobiDB-lite"/>
    </source>
</evidence>
<feature type="region of interest" description="Disordered" evidence="4">
    <location>
        <begin position="19"/>
        <end position="38"/>
    </location>
</feature>
<dbReference type="InterPro" id="IPR051219">
    <property type="entry name" value="Heterochromatin_chromo-domain"/>
</dbReference>
<protein>
    <recommendedName>
        <fullName evidence="5">Chromo domain-containing protein</fullName>
    </recommendedName>
</protein>
<dbReference type="SMART" id="SM00298">
    <property type="entry name" value="CHROMO"/>
    <property type="match status" value="1"/>
</dbReference>
<comment type="subunit">
    <text evidence="2">Component of the NuA4 histone acetyltransferase complex.</text>
</comment>
<dbReference type="SUPFAM" id="SSF54160">
    <property type="entry name" value="Chromo domain-like"/>
    <property type="match status" value="1"/>
</dbReference>
<reference evidence="6 7" key="1">
    <citation type="submission" date="2023-08" db="EMBL/GenBank/DDBJ databases">
        <title>Black Yeasts Isolated from many extreme environments.</title>
        <authorList>
            <person name="Coleine C."/>
            <person name="Stajich J.E."/>
            <person name="Selbmann L."/>
        </authorList>
    </citation>
    <scope>NUCLEOTIDE SEQUENCE [LARGE SCALE GENOMIC DNA]</scope>
    <source>
        <strain evidence="6 7">CCFEE 5792</strain>
    </source>
</reference>
<dbReference type="PROSITE" id="PS50013">
    <property type="entry name" value="CHROMO_2"/>
    <property type="match status" value="1"/>
</dbReference>
<dbReference type="RefSeq" id="XP_064701213.1">
    <property type="nucleotide sequence ID" value="XM_064852749.1"/>
</dbReference>
<name>A0AAV9MVN7_9EURO</name>
<evidence type="ECO:0000256" key="1">
    <source>
        <dbReference type="ARBA" id="ARBA00004123"/>
    </source>
</evidence>
<dbReference type="Proteomes" id="UP001358417">
    <property type="component" value="Unassembled WGS sequence"/>
</dbReference>
<organism evidence="6 7">
    <name type="scientific">Exophiala bonariae</name>
    <dbReference type="NCBI Taxonomy" id="1690606"/>
    <lineage>
        <taxon>Eukaryota</taxon>
        <taxon>Fungi</taxon>
        <taxon>Dikarya</taxon>
        <taxon>Ascomycota</taxon>
        <taxon>Pezizomycotina</taxon>
        <taxon>Eurotiomycetes</taxon>
        <taxon>Chaetothyriomycetidae</taxon>
        <taxon>Chaetothyriales</taxon>
        <taxon>Herpotrichiellaceae</taxon>
        <taxon>Exophiala</taxon>
    </lineage>
</organism>
<accession>A0AAV9MVN7</accession>
<dbReference type="GO" id="GO:0006338">
    <property type="term" value="P:chromatin remodeling"/>
    <property type="evidence" value="ECO:0007669"/>
    <property type="project" value="UniProtKB-ARBA"/>
</dbReference>
<dbReference type="PANTHER" id="PTHR22812">
    <property type="entry name" value="CHROMOBOX PROTEIN"/>
    <property type="match status" value="1"/>
</dbReference>
<dbReference type="Gene3D" id="2.40.50.40">
    <property type="match status" value="1"/>
</dbReference>
<feature type="compositionally biased region" description="Acidic residues" evidence="4">
    <location>
        <begin position="59"/>
        <end position="73"/>
    </location>
</feature>
<evidence type="ECO:0000256" key="2">
    <source>
        <dbReference type="ARBA" id="ARBA00011353"/>
    </source>
</evidence>